<keyword evidence="7" id="KW-1185">Reference proteome</keyword>
<keyword evidence="1 4" id="KW-0732">Signal</keyword>
<dbReference type="PROSITE" id="PS00022">
    <property type="entry name" value="EGF_1"/>
    <property type="match status" value="3"/>
</dbReference>
<dbReference type="InterPro" id="IPR013111">
    <property type="entry name" value="EGF_extracell"/>
</dbReference>
<dbReference type="OrthoDB" id="442731at2759"/>
<dbReference type="PRINTS" id="PR00011">
    <property type="entry name" value="EGFLAMININ"/>
</dbReference>
<dbReference type="AlphaFoldDB" id="A0A8K1CUK4"/>
<evidence type="ECO:0000256" key="4">
    <source>
        <dbReference type="SAM" id="SignalP"/>
    </source>
</evidence>
<keyword evidence="2 3" id="KW-1015">Disulfide bond</keyword>
<feature type="domain" description="EGF-like" evidence="5">
    <location>
        <begin position="95"/>
        <end position="130"/>
    </location>
</feature>
<dbReference type="Gene3D" id="2.10.25.10">
    <property type="entry name" value="Laminin"/>
    <property type="match status" value="2"/>
</dbReference>
<feature type="disulfide bond" evidence="3">
    <location>
        <begin position="35"/>
        <end position="44"/>
    </location>
</feature>
<proteinExistence type="predicted"/>
<organism evidence="6 7">
    <name type="scientific">Pythium oligandrum</name>
    <name type="common">Mycoparasitic fungus</name>
    <dbReference type="NCBI Taxonomy" id="41045"/>
    <lineage>
        <taxon>Eukaryota</taxon>
        <taxon>Sar</taxon>
        <taxon>Stramenopiles</taxon>
        <taxon>Oomycota</taxon>
        <taxon>Peronosporomycetes</taxon>
        <taxon>Pythiales</taxon>
        <taxon>Pythiaceae</taxon>
        <taxon>Pythium</taxon>
    </lineage>
</organism>
<evidence type="ECO:0000313" key="7">
    <source>
        <dbReference type="Proteomes" id="UP000794436"/>
    </source>
</evidence>
<dbReference type="PROSITE" id="PS50026">
    <property type="entry name" value="EGF_3"/>
    <property type="match status" value="2"/>
</dbReference>
<name>A0A8K1CUK4_PYTOL</name>
<evidence type="ECO:0000259" key="5">
    <source>
        <dbReference type="PROSITE" id="PS50026"/>
    </source>
</evidence>
<feature type="chain" id="PRO_5035437683" description="EGF-like domain-containing protein" evidence="4">
    <location>
        <begin position="16"/>
        <end position="581"/>
    </location>
</feature>
<dbReference type="SMART" id="SM00181">
    <property type="entry name" value="EGF"/>
    <property type="match status" value="4"/>
</dbReference>
<gene>
    <name evidence="6" type="ORF">Poli38472_005996</name>
</gene>
<feature type="disulfide bond" evidence="3">
    <location>
        <begin position="120"/>
        <end position="129"/>
    </location>
</feature>
<accession>A0A8K1CUK4</accession>
<feature type="disulfide bond" evidence="3">
    <location>
        <begin position="17"/>
        <end position="27"/>
    </location>
</feature>
<dbReference type="Pfam" id="PF07974">
    <property type="entry name" value="EGF_2"/>
    <property type="match status" value="2"/>
</dbReference>
<reference evidence="6" key="1">
    <citation type="submission" date="2019-03" db="EMBL/GenBank/DDBJ databases">
        <title>Long read genome sequence of the mycoparasitic Pythium oligandrum ATCC 38472 isolated from sugarbeet rhizosphere.</title>
        <authorList>
            <person name="Gaulin E."/>
        </authorList>
    </citation>
    <scope>NUCLEOTIDE SEQUENCE</scope>
    <source>
        <strain evidence="6">ATCC 38472_TT</strain>
    </source>
</reference>
<dbReference type="PANTHER" id="PTHR14949">
    <property type="entry name" value="EGF-LIKE-DOMAIN, MULTIPLE 7, 8"/>
    <property type="match status" value="1"/>
</dbReference>
<dbReference type="InterPro" id="IPR050969">
    <property type="entry name" value="Dev_Signal_Modulators"/>
</dbReference>
<feature type="domain" description="EGF-like" evidence="5">
    <location>
        <begin position="13"/>
        <end position="45"/>
    </location>
</feature>
<evidence type="ECO:0000256" key="2">
    <source>
        <dbReference type="ARBA" id="ARBA00023157"/>
    </source>
</evidence>
<dbReference type="EMBL" id="SPLM01000002">
    <property type="protein sequence ID" value="TMW68528.1"/>
    <property type="molecule type" value="Genomic_DNA"/>
</dbReference>
<comment type="caution">
    <text evidence="6">The sequence shown here is derived from an EMBL/GenBank/DDBJ whole genome shotgun (WGS) entry which is preliminary data.</text>
</comment>
<keyword evidence="3" id="KW-0245">EGF-like domain</keyword>
<evidence type="ECO:0000313" key="6">
    <source>
        <dbReference type="EMBL" id="TMW68528.1"/>
    </source>
</evidence>
<dbReference type="PANTHER" id="PTHR14949:SF56">
    <property type="entry name" value="EGF-LIKE-DOMAIN, MULTIPLE 7"/>
    <property type="match status" value="1"/>
</dbReference>
<evidence type="ECO:0000256" key="3">
    <source>
        <dbReference type="PROSITE-ProRule" id="PRU00076"/>
    </source>
</evidence>
<dbReference type="PROSITE" id="PS01186">
    <property type="entry name" value="EGF_2"/>
    <property type="match status" value="2"/>
</dbReference>
<dbReference type="InterPro" id="IPR000742">
    <property type="entry name" value="EGF"/>
</dbReference>
<comment type="caution">
    <text evidence="3">Lacks conserved residue(s) required for the propagation of feature annotation.</text>
</comment>
<sequence length="581" mass="62076">MLLVLCMVFASLVHAECPNGCSGNGDCMAKDMCNCYKNFEGNDCADRTCQFGRAFVDTPRGDLNMDQSRETPNWLLTNSQQSPEGTYEYFKPDAQGNEAHFYLECSNKGICDRSTGLCQCFDGYEGSACQRTVCPAKCSGHGTCESIRELGLKAGGTLFGLEGATGAVTYDLWDSNSTYGCRCDPWYYSPDCNKRFCKVGVDPLFLSVGTARYETFVIHAYVDTTGPMPTNSWVRLRLFDYYGESFITGQIPIVTDGPTNAAAITSALKAVPNLTFRNVFCEDVGAGPNLGGYKSARTANAMGMSVVCQYSDNPGRMRIPEVVGYYLGAVTTDVKYVFVGTTAQQGEDDEWFTVQSGMVLDATTPVDATGLVLTLSGTSPSALLSVPAATPQLIKIAQHVVLAESATATTITLAFPLKHTLVTSPSIFTTQAATGASAFGLDAYTDAPASAFAIGSDIMDLGINDPSTATVALAIGDTLFYHNAFFTIQNIYLSGSNYYAKLNKPFGGNADTGDAGAAVDTANPGTIPSPFRVRFPTDKTKLYNYVSECSGRGLCSSETGICTCFKGYSGDNCNTQNIIAL</sequence>
<protein>
    <recommendedName>
        <fullName evidence="5">EGF-like domain-containing protein</fullName>
    </recommendedName>
</protein>
<evidence type="ECO:0000256" key="1">
    <source>
        <dbReference type="ARBA" id="ARBA00022729"/>
    </source>
</evidence>
<dbReference type="Gene3D" id="2.60.120.260">
    <property type="entry name" value="Galactose-binding domain-like"/>
    <property type="match status" value="1"/>
</dbReference>
<feature type="signal peptide" evidence="4">
    <location>
        <begin position="1"/>
        <end position="15"/>
    </location>
</feature>
<dbReference type="Proteomes" id="UP000794436">
    <property type="component" value="Unassembled WGS sequence"/>
</dbReference>